<evidence type="ECO:0000259" key="3">
    <source>
        <dbReference type="Pfam" id="PF01979"/>
    </source>
</evidence>
<dbReference type="InterPro" id="IPR006680">
    <property type="entry name" value="Amidohydro-rel"/>
</dbReference>
<dbReference type="SUPFAM" id="SSF51338">
    <property type="entry name" value="Composite domain of metallo-dependent hydrolases"/>
    <property type="match status" value="1"/>
</dbReference>
<dbReference type="OrthoDB" id="9807210at2"/>
<dbReference type="AlphaFoldDB" id="A0A1I4PQU0"/>
<protein>
    <submittedName>
        <fullName evidence="4">5-methylthioadenosine/S-adenosylhomocysteine deaminase</fullName>
    </submittedName>
</protein>
<evidence type="ECO:0000256" key="2">
    <source>
        <dbReference type="ARBA" id="ARBA00022801"/>
    </source>
</evidence>
<dbReference type="InterPro" id="IPR011059">
    <property type="entry name" value="Metal-dep_hydrolase_composite"/>
</dbReference>
<evidence type="ECO:0000256" key="1">
    <source>
        <dbReference type="ARBA" id="ARBA00006745"/>
    </source>
</evidence>
<feature type="domain" description="Amidohydrolase-related" evidence="3">
    <location>
        <begin position="92"/>
        <end position="433"/>
    </location>
</feature>
<dbReference type="GO" id="GO:0016810">
    <property type="term" value="F:hydrolase activity, acting on carbon-nitrogen (but not peptide) bonds"/>
    <property type="evidence" value="ECO:0007669"/>
    <property type="project" value="InterPro"/>
</dbReference>
<dbReference type="PANTHER" id="PTHR43794:SF11">
    <property type="entry name" value="AMIDOHYDROLASE-RELATED DOMAIN-CONTAINING PROTEIN"/>
    <property type="match status" value="1"/>
</dbReference>
<reference evidence="5" key="1">
    <citation type="submission" date="2016-10" db="EMBL/GenBank/DDBJ databases">
        <authorList>
            <person name="Varghese N."/>
            <person name="Submissions S."/>
        </authorList>
    </citation>
    <scope>NUCLEOTIDE SEQUENCE [LARGE SCALE GENOMIC DNA]</scope>
    <source>
        <strain evidence="5">Nm44</strain>
    </source>
</reference>
<dbReference type="PANTHER" id="PTHR43794">
    <property type="entry name" value="AMINOHYDROLASE SSNA-RELATED"/>
    <property type="match status" value="1"/>
</dbReference>
<dbReference type="InterPro" id="IPR032466">
    <property type="entry name" value="Metal_Hydrolase"/>
</dbReference>
<keyword evidence="2" id="KW-0378">Hydrolase</keyword>
<organism evidence="4 5">
    <name type="scientific">Nitrosomonas communis</name>
    <dbReference type="NCBI Taxonomy" id="44574"/>
    <lineage>
        <taxon>Bacteria</taxon>
        <taxon>Pseudomonadati</taxon>
        <taxon>Pseudomonadota</taxon>
        <taxon>Betaproteobacteria</taxon>
        <taxon>Nitrosomonadales</taxon>
        <taxon>Nitrosomonadaceae</taxon>
        <taxon>Nitrosomonas</taxon>
    </lineage>
</organism>
<dbReference type="EMBL" id="FOUB01000022">
    <property type="protein sequence ID" value="SFM30137.1"/>
    <property type="molecule type" value="Genomic_DNA"/>
</dbReference>
<dbReference type="STRING" id="44574.AAW31_11400"/>
<dbReference type="SUPFAM" id="SSF51556">
    <property type="entry name" value="Metallo-dependent hydrolases"/>
    <property type="match status" value="1"/>
</dbReference>
<dbReference type="Gene3D" id="3.20.20.140">
    <property type="entry name" value="Metal-dependent hydrolases"/>
    <property type="match status" value="1"/>
</dbReference>
<comment type="similarity">
    <text evidence="1">Belongs to the metallo-dependent hydrolases superfamily. ATZ/TRZ family.</text>
</comment>
<accession>A0A1I4PQU0</accession>
<evidence type="ECO:0000313" key="4">
    <source>
        <dbReference type="EMBL" id="SFM30137.1"/>
    </source>
</evidence>
<name>A0A1I4PQU0_9PROT</name>
<dbReference type="Proteomes" id="UP000183287">
    <property type="component" value="Unassembled WGS sequence"/>
</dbReference>
<dbReference type="Pfam" id="PF01979">
    <property type="entry name" value="Amidohydro_1"/>
    <property type="match status" value="1"/>
</dbReference>
<keyword evidence="5" id="KW-1185">Reference proteome</keyword>
<gene>
    <name evidence="4" type="ORF">SAMN05421863_102232</name>
</gene>
<evidence type="ECO:0000313" key="5">
    <source>
        <dbReference type="Proteomes" id="UP000183287"/>
    </source>
</evidence>
<dbReference type="Gene3D" id="2.30.40.10">
    <property type="entry name" value="Urease, subunit C, domain 1"/>
    <property type="match status" value="1"/>
</dbReference>
<dbReference type="InterPro" id="IPR050287">
    <property type="entry name" value="MTA/SAH_deaminase"/>
</dbReference>
<proteinExistence type="inferred from homology"/>
<sequence>MILKYKRWYSVILGSFMLSVIAGSFCALALAAPSKTLIRGAALIFTMDSTIGTGELGVVENADILLDRDKIAKVGKNLQANGAQVVDATGKIVMPGFVDVHNHLWQSLIRGCGTDKNLMGWLDACVFPLFNPNITLTETEAYAGVRLSTLDLINTGITTTVDWSHAFTPQFVRGNVRALSDSGLRFVFAYLGTADPASIADMKLVKQTMIDPNPRATFQVASHPSEAFRSDLIAMSKLAKELGVKLHVHLLENIAQREDKAFDVLKEANALGPDLLGAHGIHLTDQEINTLAEHDVRILHNPLSNMRLASGVIRLPELKQAGVQVGLGIDGGTNDTSDMFNDMRAALGLQRAISLQAGIFPRVADVLRMATVDGAKLLDMFDRIGSLTPGKKADLIIINPGNVNFAPSFDWVNQIVFNGQPVNVEWVFVDGRALKGKGELTGVDAETVVEAAQKAATRIRRDLLP</sequence>